<keyword evidence="1" id="KW-0812">Transmembrane</keyword>
<dbReference type="Gene3D" id="3.30.530.20">
    <property type="match status" value="1"/>
</dbReference>
<gene>
    <name evidence="2" type="ORF">MACH16_13430</name>
</gene>
<dbReference type="RefSeq" id="WP_338266475.1">
    <property type="nucleotide sequence ID" value="NZ_AP027271.1"/>
</dbReference>
<name>A0ABM8FE49_9GAMM</name>
<proteinExistence type="predicted"/>
<dbReference type="InterPro" id="IPR023393">
    <property type="entry name" value="START-like_dom_sf"/>
</dbReference>
<dbReference type="SUPFAM" id="SSF55961">
    <property type="entry name" value="Bet v1-like"/>
    <property type="match status" value="1"/>
</dbReference>
<feature type="transmembrane region" description="Helical" evidence="1">
    <location>
        <begin position="21"/>
        <end position="40"/>
    </location>
</feature>
<dbReference type="EMBL" id="AP027271">
    <property type="protein sequence ID" value="BDX02595.1"/>
    <property type="molecule type" value="Genomic_DNA"/>
</dbReference>
<dbReference type="Pfam" id="PF10604">
    <property type="entry name" value="Polyketide_cyc2"/>
    <property type="match status" value="1"/>
</dbReference>
<sequence length="184" mass="20356">MTKSSSSHPAALYQLRKITRILALIILLLVFVGFFLPTAYRVERSVFIGVPSDRVYSVMLSGDRLPEWMFIQGGHVVQSEGVLKQGDSVALQYNDVVEQGVLSFTDVSADLIRFDVRPKPKVNLVHNEIALQSSNGGTVVKWVIEGDLSAGLLSPYLALFANDIAGANFERSLQLLKEQVEHVR</sequence>
<accession>A0ABM8FE49</accession>
<evidence type="ECO:0000313" key="3">
    <source>
        <dbReference type="Proteomes" id="UP001307608"/>
    </source>
</evidence>
<keyword evidence="1" id="KW-1133">Transmembrane helix</keyword>
<evidence type="ECO:0000313" key="2">
    <source>
        <dbReference type="EMBL" id="BDX02595.1"/>
    </source>
</evidence>
<dbReference type="Proteomes" id="UP001307608">
    <property type="component" value="Chromosome"/>
</dbReference>
<keyword evidence="1" id="KW-0472">Membrane</keyword>
<reference evidence="2 3" key="1">
    <citation type="submission" date="2023-01" db="EMBL/GenBank/DDBJ databases">
        <title>Complete genome sequence of Marinomonas pontica strain 200518_36.</title>
        <authorList>
            <person name="Ueki S."/>
            <person name="Gajardo G."/>
            <person name="Maruyama F."/>
        </authorList>
    </citation>
    <scope>NUCLEOTIDE SEQUENCE [LARGE SCALE GENOMIC DNA]</scope>
    <source>
        <strain evidence="2 3">200518_36</strain>
    </source>
</reference>
<keyword evidence="3" id="KW-1185">Reference proteome</keyword>
<organism evidence="2 3">
    <name type="scientific">Marinomonas pontica</name>
    <dbReference type="NCBI Taxonomy" id="264739"/>
    <lineage>
        <taxon>Bacteria</taxon>
        <taxon>Pseudomonadati</taxon>
        <taxon>Pseudomonadota</taxon>
        <taxon>Gammaproteobacteria</taxon>
        <taxon>Oceanospirillales</taxon>
        <taxon>Oceanospirillaceae</taxon>
        <taxon>Marinomonas</taxon>
    </lineage>
</organism>
<evidence type="ECO:0000256" key="1">
    <source>
        <dbReference type="SAM" id="Phobius"/>
    </source>
</evidence>
<protein>
    <recommendedName>
        <fullName evidence="4">SRPBCC family protein</fullName>
    </recommendedName>
</protein>
<evidence type="ECO:0008006" key="4">
    <source>
        <dbReference type="Google" id="ProtNLM"/>
    </source>
</evidence>
<dbReference type="InterPro" id="IPR019587">
    <property type="entry name" value="Polyketide_cyclase/dehydratase"/>
</dbReference>